<sequence>MKKTAITLLLLACSYAQAAPESDADRHLDKVLPQQAPQQPEIGDSLSSSQPENTQETVAATPASIEEMQQNPALSEPLLNQALTMRHYGAVAALLPIYRQWPQHDPMLAEFAQGALWRAEGKHSQAIKSYRRMLAQNPDLPAVKLDLAAMLFEDKQLKDAQTTFNEAKNAGLPEDVLPRITEYENAITEAQRWRFSGNLNYEADNNINNVSTEKTIITPQFPGLALTKNEEYLPKKAKGFSYGLSADKDYSLSGHHYLGIGASLDGTSYWNRHDYDDMTLKVFSGYRFKSLKTDGYLLPFWEKRRYGNEPYYSKTGIDSGISRWITDRWRLSANSSQGWKSYTQHRHGRDSSLSIGATYLAGSQTYLFGGINGSREKMHAAPSSSSKRLGGYIGWGQSWPAGFGSRLVFNRYNERYDGTHYIFTDTRRQDHNRALSLTLWNTRLNVWGITPQLNWRLTRVKSNIDALHSYRKHKVFLSFEKAF</sequence>
<keyword evidence="8" id="KW-0802">TPR repeat</keyword>
<gene>
    <name evidence="13" type="ORF">L4H06_01480</name>
</gene>
<dbReference type="InterPro" id="IPR019734">
    <property type="entry name" value="TPR_rpt"/>
</dbReference>
<keyword evidence="4 10" id="KW-0732">Signal</keyword>
<evidence type="ECO:0000313" key="13">
    <source>
        <dbReference type="EMBL" id="MCF7528912.1"/>
    </source>
</evidence>
<keyword evidence="2" id="KW-1134">Transmembrane beta strand</keyword>
<dbReference type="EMBL" id="JAKKDL010000001">
    <property type="protein sequence ID" value="MCF7528912.1"/>
    <property type="molecule type" value="Genomic_DNA"/>
</dbReference>
<dbReference type="InterPro" id="IPR011990">
    <property type="entry name" value="TPR-like_helical_dom_sf"/>
</dbReference>
<evidence type="ECO:0000313" key="14">
    <source>
        <dbReference type="Proteomes" id="UP001201397"/>
    </source>
</evidence>
<keyword evidence="6" id="KW-0998">Cell outer membrane</keyword>
<dbReference type="InterPro" id="IPR057556">
    <property type="entry name" value="TPR_Slam"/>
</dbReference>
<comment type="subcellular location">
    <subcellularLocation>
        <location evidence="1">Cell outer membrane</location>
        <topology evidence="1">Multi-pass membrane protein</topology>
    </subcellularLocation>
</comment>
<comment type="caution">
    <text evidence="13">The sequence shown here is derived from an EMBL/GenBank/DDBJ whole genome shotgun (WGS) entry which is preliminary data.</text>
</comment>
<dbReference type="Pfam" id="PF24575">
    <property type="entry name" value="TPR_Slam"/>
    <property type="match status" value="1"/>
</dbReference>
<feature type="signal peptide" evidence="10">
    <location>
        <begin position="1"/>
        <end position="18"/>
    </location>
</feature>
<dbReference type="Pfam" id="PF04575">
    <property type="entry name" value="SlipAM"/>
    <property type="match status" value="1"/>
</dbReference>
<dbReference type="SUPFAM" id="SSF48452">
    <property type="entry name" value="TPR-like"/>
    <property type="match status" value="1"/>
</dbReference>
<organism evidence="13 14">
    <name type="scientific">Neisseria lisongii</name>
    <dbReference type="NCBI Taxonomy" id="2912188"/>
    <lineage>
        <taxon>Bacteria</taxon>
        <taxon>Pseudomonadati</taxon>
        <taxon>Pseudomonadota</taxon>
        <taxon>Betaproteobacteria</taxon>
        <taxon>Neisseriales</taxon>
        <taxon>Neisseriaceae</taxon>
        <taxon>Neisseria</taxon>
    </lineage>
</organism>
<reference evidence="13" key="1">
    <citation type="submission" date="2022-01" db="EMBL/GenBank/DDBJ databases">
        <title>Neisseria sp. ZJ104.</title>
        <authorList>
            <person name="Yang C."/>
        </authorList>
    </citation>
    <scope>NUCLEOTIDE SEQUENCE</scope>
    <source>
        <strain evidence="13">ZJ104</strain>
    </source>
</reference>
<dbReference type="Gene3D" id="1.25.40.10">
    <property type="entry name" value="Tetratricopeptide repeat domain"/>
    <property type="match status" value="1"/>
</dbReference>
<feature type="region of interest" description="Disordered" evidence="9">
    <location>
        <begin position="35"/>
        <end position="58"/>
    </location>
</feature>
<evidence type="ECO:0000259" key="12">
    <source>
        <dbReference type="Pfam" id="PF24575"/>
    </source>
</evidence>
<feature type="compositionally biased region" description="Polar residues" evidence="9">
    <location>
        <begin position="45"/>
        <end position="58"/>
    </location>
</feature>
<dbReference type="AlphaFoldDB" id="A0AAW5AFM4"/>
<keyword evidence="3" id="KW-0812">Transmembrane</keyword>
<evidence type="ECO:0000256" key="8">
    <source>
        <dbReference type="PROSITE-ProRule" id="PRU00339"/>
    </source>
</evidence>
<evidence type="ECO:0000256" key="2">
    <source>
        <dbReference type="ARBA" id="ARBA00022452"/>
    </source>
</evidence>
<feature type="domain" description="Surface lipoprotein assembly modifier N-terminal TPR repeats region" evidence="12">
    <location>
        <begin position="64"/>
        <end position="164"/>
    </location>
</feature>
<dbReference type="RefSeq" id="WP_237092249.1">
    <property type="nucleotide sequence ID" value="NZ_JAKKDL010000001.1"/>
</dbReference>
<evidence type="ECO:0000256" key="10">
    <source>
        <dbReference type="SAM" id="SignalP"/>
    </source>
</evidence>
<keyword evidence="5" id="KW-0472">Membrane</keyword>
<evidence type="ECO:0000256" key="4">
    <source>
        <dbReference type="ARBA" id="ARBA00022729"/>
    </source>
</evidence>
<evidence type="ECO:0000256" key="7">
    <source>
        <dbReference type="ARBA" id="ARBA00023609"/>
    </source>
</evidence>
<evidence type="ECO:0000256" key="3">
    <source>
        <dbReference type="ARBA" id="ARBA00022692"/>
    </source>
</evidence>
<protein>
    <submittedName>
        <fullName evidence="13">Surface lipoprotein assembly modifier</fullName>
    </submittedName>
</protein>
<evidence type="ECO:0000256" key="1">
    <source>
        <dbReference type="ARBA" id="ARBA00004571"/>
    </source>
</evidence>
<dbReference type="InterPro" id="IPR007655">
    <property type="entry name" value="Slam_C"/>
</dbReference>
<evidence type="ECO:0000256" key="6">
    <source>
        <dbReference type="ARBA" id="ARBA00023237"/>
    </source>
</evidence>
<dbReference type="PROSITE" id="PS50005">
    <property type="entry name" value="TPR"/>
    <property type="match status" value="1"/>
</dbReference>
<evidence type="ECO:0000256" key="5">
    <source>
        <dbReference type="ARBA" id="ARBA00023136"/>
    </source>
</evidence>
<feature type="chain" id="PRO_5043980635" evidence="10">
    <location>
        <begin position="19"/>
        <end position="483"/>
    </location>
</feature>
<dbReference type="Proteomes" id="UP001201397">
    <property type="component" value="Unassembled WGS sequence"/>
</dbReference>
<dbReference type="GO" id="GO:0009279">
    <property type="term" value="C:cell outer membrane"/>
    <property type="evidence" value="ECO:0007669"/>
    <property type="project" value="UniProtKB-SubCell"/>
</dbReference>
<keyword evidence="13" id="KW-0449">Lipoprotein</keyword>
<comment type="similarity">
    <text evidence="7">Belongs to the Slam family.</text>
</comment>
<feature type="repeat" description="TPR" evidence="8">
    <location>
        <begin position="107"/>
        <end position="140"/>
    </location>
</feature>
<proteinExistence type="inferred from homology"/>
<evidence type="ECO:0000256" key="9">
    <source>
        <dbReference type="SAM" id="MobiDB-lite"/>
    </source>
</evidence>
<feature type="domain" description="Surface lipoprotein assembly modifier C-terminal" evidence="11">
    <location>
        <begin position="193"/>
        <end position="483"/>
    </location>
</feature>
<name>A0AAW5AFM4_9NEIS</name>
<accession>A0AAW5AFM4</accession>
<evidence type="ECO:0000259" key="11">
    <source>
        <dbReference type="Pfam" id="PF04575"/>
    </source>
</evidence>